<keyword evidence="1" id="KW-0175">Coiled coil</keyword>
<evidence type="ECO:0008006" key="4">
    <source>
        <dbReference type="Google" id="ProtNLM"/>
    </source>
</evidence>
<accession>A0AAR5P288</accession>
<name>A0AAR5P288_DENPD</name>
<evidence type="ECO:0000313" key="3">
    <source>
        <dbReference type="Proteomes" id="UP000019118"/>
    </source>
</evidence>
<evidence type="ECO:0000256" key="1">
    <source>
        <dbReference type="SAM" id="Coils"/>
    </source>
</evidence>
<organism evidence="2 3">
    <name type="scientific">Dendroctonus ponderosae</name>
    <name type="common">Mountain pine beetle</name>
    <dbReference type="NCBI Taxonomy" id="77166"/>
    <lineage>
        <taxon>Eukaryota</taxon>
        <taxon>Metazoa</taxon>
        <taxon>Ecdysozoa</taxon>
        <taxon>Arthropoda</taxon>
        <taxon>Hexapoda</taxon>
        <taxon>Insecta</taxon>
        <taxon>Pterygota</taxon>
        <taxon>Neoptera</taxon>
        <taxon>Endopterygota</taxon>
        <taxon>Coleoptera</taxon>
        <taxon>Polyphaga</taxon>
        <taxon>Cucujiformia</taxon>
        <taxon>Curculionidae</taxon>
        <taxon>Scolytinae</taxon>
        <taxon>Dendroctonus</taxon>
    </lineage>
</organism>
<dbReference type="Proteomes" id="UP000019118">
    <property type="component" value="Unassembled WGS sequence"/>
</dbReference>
<proteinExistence type="predicted"/>
<protein>
    <recommendedName>
        <fullName evidence="4">Coiled-coil alpha-helical rod protein 1</fullName>
    </recommendedName>
</protein>
<keyword evidence="3" id="KW-1185">Reference proteome</keyword>
<dbReference type="AlphaFoldDB" id="A0AAR5P288"/>
<reference evidence="2" key="2">
    <citation type="submission" date="2024-08" db="UniProtKB">
        <authorList>
            <consortium name="EnsemblMetazoa"/>
        </authorList>
    </citation>
    <scope>IDENTIFICATION</scope>
</reference>
<sequence length="158" mass="18368">MKHVEQELKRQERTILALHKENNRLRESWETDLQQKECALKFAVESSIDELAVMENRMEELQLQLAEGATKVTTKVHFSQVTLQERRSEIFELGKKMSVQSKEVCGLAVDLASAKNEMRLLNFRALELAQQIEEAKQLALLSAESNKCRRYTMFQVRD</sequence>
<dbReference type="EnsemblMetazoa" id="XM_019899438.1">
    <property type="protein sequence ID" value="XP_019754997.1"/>
    <property type="gene ID" value="LOC109533922"/>
</dbReference>
<reference evidence="3" key="1">
    <citation type="journal article" date="2013" name="Genome Biol.">
        <title>Draft genome of the mountain pine beetle, Dendroctonus ponderosae Hopkins, a major forest pest.</title>
        <authorList>
            <person name="Keeling C.I."/>
            <person name="Yuen M.M."/>
            <person name="Liao N.Y."/>
            <person name="Docking T.R."/>
            <person name="Chan S.K."/>
            <person name="Taylor G.A."/>
            <person name="Palmquist D.L."/>
            <person name="Jackman S.D."/>
            <person name="Nguyen A."/>
            <person name="Li M."/>
            <person name="Henderson H."/>
            <person name="Janes J.K."/>
            <person name="Zhao Y."/>
            <person name="Pandoh P."/>
            <person name="Moore R."/>
            <person name="Sperling F.A."/>
            <person name="Huber D.P."/>
            <person name="Birol I."/>
            <person name="Jones S.J."/>
            <person name="Bohlmann J."/>
        </authorList>
    </citation>
    <scope>NUCLEOTIDE SEQUENCE</scope>
</reference>
<feature type="coiled-coil region" evidence="1">
    <location>
        <begin position="1"/>
        <end position="71"/>
    </location>
</feature>
<evidence type="ECO:0000313" key="2">
    <source>
        <dbReference type="EnsemblMetazoa" id="XP_019754997.1"/>
    </source>
</evidence>